<protein>
    <submittedName>
        <fullName evidence="8">Integrase</fullName>
    </submittedName>
</protein>
<organism evidence="8 9">
    <name type="scientific">Micromonospora tulbaghiae</name>
    <dbReference type="NCBI Taxonomy" id="479978"/>
    <lineage>
        <taxon>Bacteria</taxon>
        <taxon>Bacillati</taxon>
        <taxon>Actinomycetota</taxon>
        <taxon>Actinomycetes</taxon>
        <taxon>Micromonosporales</taxon>
        <taxon>Micromonosporaceae</taxon>
        <taxon>Micromonospora</taxon>
    </lineage>
</organism>
<dbReference type="GO" id="GO:0015074">
    <property type="term" value="P:DNA integration"/>
    <property type="evidence" value="ECO:0007669"/>
    <property type="project" value="InterPro"/>
</dbReference>
<dbReference type="InterPro" id="IPR011010">
    <property type="entry name" value="DNA_brk_join_enz"/>
</dbReference>
<dbReference type="InterPro" id="IPR002104">
    <property type="entry name" value="Integrase_catalytic"/>
</dbReference>
<name>A0A386WD23_9ACTN</name>
<dbReference type="Gene3D" id="1.10.150.130">
    <property type="match status" value="1"/>
</dbReference>
<dbReference type="PANTHER" id="PTHR30349">
    <property type="entry name" value="PHAGE INTEGRASE-RELATED"/>
    <property type="match status" value="1"/>
</dbReference>
<feature type="domain" description="Core-binding (CB)" evidence="7">
    <location>
        <begin position="7"/>
        <end position="91"/>
    </location>
</feature>
<feature type="domain" description="Tyr recombinase" evidence="6">
    <location>
        <begin position="111"/>
        <end position="293"/>
    </location>
</feature>
<evidence type="ECO:0000256" key="4">
    <source>
        <dbReference type="PROSITE-ProRule" id="PRU01248"/>
    </source>
</evidence>
<dbReference type="PANTHER" id="PTHR30349:SF41">
    <property type="entry name" value="INTEGRASE_RECOMBINASE PROTEIN MJ0367-RELATED"/>
    <property type="match status" value="1"/>
</dbReference>
<evidence type="ECO:0000259" key="7">
    <source>
        <dbReference type="PROSITE" id="PS51900"/>
    </source>
</evidence>
<keyword evidence="3" id="KW-0233">DNA recombination</keyword>
<proteinExistence type="inferred from homology"/>
<dbReference type="Pfam" id="PF00589">
    <property type="entry name" value="Phage_integrase"/>
    <property type="match status" value="1"/>
</dbReference>
<dbReference type="EMBL" id="CP024087">
    <property type="protein sequence ID" value="AYF26071.1"/>
    <property type="molecule type" value="Genomic_DNA"/>
</dbReference>
<dbReference type="InterPro" id="IPR013762">
    <property type="entry name" value="Integrase-like_cat_sf"/>
</dbReference>
<dbReference type="Proteomes" id="UP000267804">
    <property type="component" value="Chromosome"/>
</dbReference>
<dbReference type="InterPro" id="IPR050090">
    <property type="entry name" value="Tyrosine_recombinase_XerCD"/>
</dbReference>
<dbReference type="InterPro" id="IPR010998">
    <property type="entry name" value="Integrase_recombinase_N"/>
</dbReference>
<dbReference type="RefSeq" id="WP_120568632.1">
    <property type="nucleotide sequence ID" value="NZ_CP024087.1"/>
</dbReference>
<dbReference type="GO" id="GO:0003677">
    <property type="term" value="F:DNA binding"/>
    <property type="evidence" value="ECO:0007669"/>
    <property type="project" value="UniProtKB-UniRule"/>
</dbReference>
<dbReference type="AlphaFoldDB" id="A0A386WD23"/>
<evidence type="ECO:0000256" key="1">
    <source>
        <dbReference type="ARBA" id="ARBA00008857"/>
    </source>
</evidence>
<dbReference type="KEGG" id="mtua:CSH63_01050"/>
<comment type="similarity">
    <text evidence="1">Belongs to the 'phage' integrase family.</text>
</comment>
<feature type="region of interest" description="Disordered" evidence="5">
    <location>
        <begin position="282"/>
        <end position="301"/>
    </location>
</feature>
<dbReference type="PROSITE" id="PS51900">
    <property type="entry name" value="CB"/>
    <property type="match status" value="1"/>
</dbReference>
<evidence type="ECO:0000256" key="3">
    <source>
        <dbReference type="ARBA" id="ARBA00023172"/>
    </source>
</evidence>
<feature type="compositionally biased region" description="Basic and acidic residues" evidence="5">
    <location>
        <begin position="286"/>
        <end position="301"/>
    </location>
</feature>
<keyword evidence="2 4" id="KW-0238">DNA-binding</keyword>
<sequence length="301" mass="34561">MPKSVISTLDRPIASFGRWLRYENKSDNTITIYTGAARKFADWLAGQGVTDWADVCPEHIRDFIIGILDTRSAGYANNLFRALQQFWKWWSNEEGAPNPMLGMSPPIVPEQPVPVLRPDQMKALLKSCEGKEFTQRRDMAILYLFMDSGVRRSELAGLRVEDVDLDHREMRVRGKGRRDRVVTFGRKAAWALDRYMAVRQRHKEAWRDELWLGEKGKPPLTPSGIYQVVERRGIAVGIDGLHPHVLRHSWAHMMKTAHMPEEEIMRLAGWRSPQMLTRYAASTASERARDSGRRLAPGDRL</sequence>
<gene>
    <name evidence="8" type="ORF">CSH63_01050</name>
</gene>
<evidence type="ECO:0000256" key="2">
    <source>
        <dbReference type="ARBA" id="ARBA00023125"/>
    </source>
</evidence>
<dbReference type="InterPro" id="IPR044068">
    <property type="entry name" value="CB"/>
</dbReference>
<evidence type="ECO:0000313" key="9">
    <source>
        <dbReference type="Proteomes" id="UP000267804"/>
    </source>
</evidence>
<dbReference type="SUPFAM" id="SSF56349">
    <property type="entry name" value="DNA breaking-rejoining enzymes"/>
    <property type="match status" value="1"/>
</dbReference>
<evidence type="ECO:0000256" key="5">
    <source>
        <dbReference type="SAM" id="MobiDB-lite"/>
    </source>
</evidence>
<evidence type="ECO:0000259" key="6">
    <source>
        <dbReference type="PROSITE" id="PS51898"/>
    </source>
</evidence>
<dbReference type="PROSITE" id="PS51898">
    <property type="entry name" value="TYR_RECOMBINASE"/>
    <property type="match status" value="1"/>
</dbReference>
<dbReference type="Gene3D" id="1.10.443.10">
    <property type="entry name" value="Intergrase catalytic core"/>
    <property type="match status" value="1"/>
</dbReference>
<evidence type="ECO:0000313" key="8">
    <source>
        <dbReference type="EMBL" id="AYF26071.1"/>
    </source>
</evidence>
<reference evidence="8 9" key="1">
    <citation type="submission" date="2017-10" db="EMBL/GenBank/DDBJ databases">
        <title>Integration of genomic and chemical information greatly accelerates assignment of the full stereostructure of myelolactone, a potent inhibitor of myeloma from a marine-derived Micromonospora.</title>
        <authorList>
            <person name="Kim M.C."/>
            <person name="Machado H."/>
            <person name="Jensen P.R."/>
            <person name="Fenical W."/>
        </authorList>
    </citation>
    <scope>NUCLEOTIDE SEQUENCE [LARGE SCALE GENOMIC DNA]</scope>
    <source>
        <strain evidence="8 9">CNY-010</strain>
    </source>
</reference>
<dbReference type="GO" id="GO:0006310">
    <property type="term" value="P:DNA recombination"/>
    <property type="evidence" value="ECO:0007669"/>
    <property type="project" value="UniProtKB-KW"/>
</dbReference>
<accession>A0A386WD23</accession>